<reference evidence="1 2" key="1">
    <citation type="submission" date="2010-04" db="EMBL/GenBank/DDBJ databases">
        <title>The genome of Herbaspirillum seropedicae SmR1, an endophytic, nitrogen-fixing, plant-growth promoting beta-Proteobacteria.</title>
        <authorList>
            <person name="Pedrosa F.O."/>
            <person name="Monteiro R.A."/>
            <person name="Wassem R."/>
            <person name="Cruz L.M."/>
            <person name="Ayub R.A."/>
            <person name="Colauto N.B."/>
            <person name="Fernandez M.A."/>
            <person name="Fungaro M.H.P."/>
            <person name="Grisard E.C."/>
            <person name="Hungria M."/>
            <person name="Madeira H.M.F."/>
            <person name="Nodari R.O."/>
            <person name="Osaku C.A."/>
            <person name="Petzl-Erler M.L."/>
            <person name="Terenzi H."/>
            <person name="Vieira L.G.E."/>
            <person name="Almeida M.I.M."/>
            <person name="Alves L.R."/>
            <person name="Arantes O.M.N."/>
            <person name="Balsanelli E."/>
            <person name="Barcellos F.G."/>
            <person name="Baura V.A."/>
            <person name="Binde D.R."/>
            <person name="Campo R.J."/>
            <person name="Chubatsu L.S."/>
            <person name="Chueire L.M.O."/>
            <person name="Ciferri R.R."/>
            <person name="Correa L.C."/>
            <person name="da Conceicao Silva J.L."/>
            <person name="Dabul A.N.G."/>
            <person name="Dambros B.P."/>
            <person name="Faoro H."/>
            <person name="Favetti A."/>
            <person name="Friedermann G."/>
            <person name="Furlaneto M.C."/>
            <person name="Gasques L.S."/>
            <person name="Gimenes C.C.T."/>
            <person name="Gioppo N.M.R."/>
            <person name="Glienke-Blanco C."/>
            <person name="Godoy L.P."/>
            <person name="Guerra M.P."/>
            <person name="Karp S."/>
            <person name="Kava-Cordeiro V."/>
            <person name="Margarido V.P."/>
            <person name="Mathioni S.M."/>
            <person name="Menck-Soares M.A."/>
            <person name="Murace N.K."/>
            <person name="Nicolas M.F."/>
            <person name="Oliveira C.E.C."/>
            <person name="Pagnan N.A.B."/>
            <person name="Pamphile J.A."/>
            <person name="Patussi E.V."/>
            <person name="Pereira L.F.P."/>
            <person name="Pereira-Ferrari L."/>
            <person name="Pinto F.G.S."/>
            <person name="Precoma C."/>
            <person name="Prioli A.J."/>
            <person name="Prioli S.M.A.P."/>
            <person name="Raittz R.T."/>
            <person name="Ramos H.J.O."/>
            <person name="Ribeiro E.M.S.F."/>
            <person name="Rigo L.U."/>
            <person name="Rocha C.L.M.S.C."/>
            <person name="Rocha S.N."/>
            <person name="Santos K."/>
            <person name="Satori D."/>
            <person name="Silva A.G."/>
            <person name="Simao R.C.G."/>
            <person name="Soares M.A.M."/>
            <person name="Souza E.M."/>
            <person name="Steffens M.B.R."/>
            <person name="Steindel M."/>
            <person name="Tadra-Sfeir M.Z."/>
            <person name="Takahashi E.K."/>
            <person name="Torres R.A."/>
            <person name="Valle J.S."/>
            <person name="Vernal J.I."/>
            <person name="Vilas-Boas L.A."/>
            <person name="Watanabe M.A.E."/>
            <person name="Weiss V.A."/>
            <person name="Yates M.A."/>
            <person name="Souza E.M."/>
        </authorList>
    </citation>
    <scope>NUCLEOTIDE SEQUENCE [LARGE SCALE GENOMIC DNA]</scope>
    <source>
        <strain evidence="1 2">SmR1</strain>
    </source>
</reference>
<name>D8J0X5_HERSS</name>
<sequence>MPPTRSRALAPAPCEFQCVSPVGDVPGKLVDHATVSVGEGENGPRHWKCLHHFIQDRLIVPSRFRRKQLLVSAPFHIEKTWRGLSYLSYSENISPTD</sequence>
<dbReference type="Proteomes" id="UP000000329">
    <property type="component" value="Chromosome"/>
</dbReference>
<accession>D8J0X5</accession>
<evidence type="ECO:0000313" key="1">
    <source>
        <dbReference type="EMBL" id="ADJ62530.1"/>
    </source>
</evidence>
<keyword evidence="2" id="KW-1185">Reference proteome</keyword>
<organism evidence="1 2">
    <name type="scientific">Herbaspirillum seropedicae (strain SmR1)</name>
    <dbReference type="NCBI Taxonomy" id="757424"/>
    <lineage>
        <taxon>Bacteria</taxon>
        <taxon>Pseudomonadati</taxon>
        <taxon>Pseudomonadota</taxon>
        <taxon>Betaproteobacteria</taxon>
        <taxon>Burkholderiales</taxon>
        <taxon>Oxalobacteraceae</taxon>
        <taxon>Herbaspirillum</taxon>
    </lineage>
</organism>
<dbReference type="AlphaFoldDB" id="D8J0X5"/>
<dbReference type="HOGENOM" id="CLU_2342912_0_0_4"/>
<evidence type="ECO:0000313" key="2">
    <source>
        <dbReference type="Proteomes" id="UP000000329"/>
    </source>
</evidence>
<protein>
    <submittedName>
        <fullName evidence="1">Uncharacterized protein</fullName>
    </submittedName>
</protein>
<gene>
    <name evidence="1" type="ordered locus">Hsero_1013</name>
</gene>
<proteinExistence type="predicted"/>
<dbReference type="KEGG" id="hse:Hsero_1013"/>
<dbReference type="EMBL" id="CP002039">
    <property type="protein sequence ID" value="ADJ62530.1"/>
    <property type="molecule type" value="Genomic_DNA"/>
</dbReference>